<accession>C7Z036</accession>
<dbReference type="HOGENOM" id="CLU_1503835_0_0_1"/>
<dbReference type="eggNOG" id="ENOG502RP7X">
    <property type="taxonomic scope" value="Eukaryota"/>
</dbReference>
<dbReference type="EMBL" id="GG698904">
    <property type="protein sequence ID" value="EEU42901.1"/>
    <property type="molecule type" value="Genomic_DNA"/>
</dbReference>
<name>C7Z036_FUSV7</name>
<dbReference type="Proteomes" id="UP000005206">
    <property type="component" value="Chromosome 8"/>
</dbReference>
<evidence type="ECO:0000256" key="1">
    <source>
        <dbReference type="SAM" id="MobiDB-lite"/>
    </source>
</evidence>
<protein>
    <submittedName>
        <fullName evidence="2">Uncharacterized protein</fullName>
    </submittedName>
</protein>
<gene>
    <name evidence="2" type="ORF">NECHADRAFT_84238</name>
</gene>
<dbReference type="OrthoDB" id="4869153at2759"/>
<sequence>MDILATEIDRGVFVHRVTVQWVLEISGGMRAPASTTQDEPQTFHRHFLFAKFLPTYLSSSPVLSRHLGRVTMDSSSRLLNSTSSLWGDENACPSSLRARLRDDHTPATSSSTKPAPYQDVYQQVQACLGSHLLAPKTDNKTAQTSDTKDPAIQLRGKSSLRIWKNAQADIKQRRLLGWA</sequence>
<dbReference type="GeneID" id="9667509"/>
<organism evidence="2 3">
    <name type="scientific">Fusarium vanettenii (strain ATCC MYA-4622 / CBS 123669 / FGSC 9596 / NRRL 45880 / 77-13-4)</name>
    <name type="common">Fusarium solani subsp. pisi</name>
    <dbReference type="NCBI Taxonomy" id="660122"/>
    <lineage>
        <taxon>Eukaryota</taxon>
        <taxon>Fungi</taxon>
        <taxon>Dikarya</taxon>
        <taxon>Ascomycota</taxon>
        <taxon>Pezizomycotina</taxon>
        <taxon>Sordariomycetes</taxon>
        <taxon>Hypocreomycetidae</taxon>
        <taxon>Hypocreales</taxon>
        <taxon>Nectriaceae</taxon>
        <taxon>Fusarium</taxon>
        <taxon>Fusarium solani species complex</taxon>
        <taxon>Fusarium vanettenii</taxon>
    </lineage>
</organism>
<proteinExistence type="predicted"/>
<evidence type="ECO:0000313" key="3">
    <source>
        <dbReference type="Proteomes" id="UP000005206"/>
    </source>
</evidence>
<dbReference type="AlphaFoldDB" id="C7Z036"/>
<feature type="region of interest" description="Disordered" evidence="1">
    <location>
        <begin position="97"/>
        <end position="116"/>
    </location>
</feature>
<dbReference type="InParanoid" id="C7Z036"/>
<keyword evidence="3" id="KW-1185">Reference proteome</keyword>
<dbReference type="KEGG" id="nhe:NECHADRAFT_84238"/>
<dbReference type="VEuPathDB" id="FungiDB:NECHADRAFT_84238"/>
<reference evidence="2 3" key="1">
    <citation type="journal article" date="2009" name="PLoS Genet.">
        <title>The genome of Nectria haematococca: contribution of supernumerary chromosomes to gene expansion.</title>
        <authorList>
            <person name="Coleman J.J."/>
            <person name="Rounsley S.D."/>
            <person name="Rodriguez-Carres M."/>
            <person name="Kuo A."/>
            <person name="Wasmann C.C."/>
            <person name="Grimwood J."/>
            <person name="Schmutz J."/>
            <person name="Taga M."/>
            <person name="White G.J."/>
            <person name="Zhou S."/>
            <person name="Schwartz D.C."/>
            <person name="Freitag M."/>
            <person name="Ma L.J."/>
            <person name="Danchin E.G."/>
            <person name="Henrissat B."/>
            <person name="Coutinho P.M."/>
            <person name="Nelson D.R."/>
            <person name="Straney D."/>
            <person name="Napoli C.A."/>
            <person name="Barker B.M."/>
            <person name="Gribskov M."/>
            <person name="Rep M."/>
            <person name="Kroken S."/>
            <person name="Molnar I."/>
            <person name="Rensing C."/>
            <person name="Kennell J.C."/>
            <person name="Zamora J."/>
            <person name="Farman M.L."/>
            <person name="Selker E.U."/>
            <person name="Salamov A."/>
            <person name="Shapiro H."/>
            <person name="Pangilinan J."/>
            <person name="Lindquist E."/>
            <person name="Lamers C."/>
            <person name="Grigoriev I.V."/>
            <person name="Geiser D.M."/>
            <person name="Covert S.F."/>
            <person name="Temporini E."/>
            <person name="Vanetten H.D."/>
        </authorList>
    </citation>
    <scope>NUCLEOTIDE SEQUENCE [LARGE SCALE GENOMIC DNA]</scope>
    <source>
        <strain evidence="3">ATCC MYA-4622 / CBS 123669 / FGSC 9596 / NRRL 45880 / 77-13-4</strain>
    </source>
</reference>
<evidence type="ECO:0000313" key="2">
    <source>
        <dbReference type="EMBL" id="EEU42901.1"/>
    </source>
</evidence>
<dbReference type="RefSeq" id="XP_003048614.1">
    <property type="nucleotide sequence ID" value="XM_003048568.1"/>
</dbReference>